<protein>
    <submittedName>
        <fullName evidence="1">Uncharacterized protein</fullName>
    </submittedName>
</protein>
<dbReference type="Proteomes" id="UP000594261">
    <property type="component" value="Chromosome 10"/>
</dbReference>
<organism evidence="1 2">
    <name type="scientific">Quercus lobata</name>
    <name type="common">Valley oak</name>
    <dbReference type="NCBI Taxonomy" id="97700"/>
    <lineage>
        <taxon>Eukaryota</taxon>
        <taxon>Viridiplantae</taxon>
        <taxon>Streptophyta</taxon>
        <taxon>Embryophyta</taxon>
        <taxon>Tracheophyta</taxon>
        <taxon>Spermatophyta</taxon>
        <taxon>Magnoliopsida</taxon>
        <taxon>eudicotyledons</taxon>
        <taxon>Gunneridae</taxon>
        <taxon>Pentapetalae</taxon>
        <taxon>rosids</taxon>
        <taxon>fabids</taxon>
        <taxon>Fagales</taxon>
        <taxon>Fagaceae</taxon>
        <taxon>Quercus</taxon>
    </lineage>
</organism>
<dbReference type="EMBL" id="LRBV02000010">
    <property type="status" value="NOT_ANNOTATED_CDS"/>
    <property type="molecule type" value="Genomic_DNA"/>
</dbReference>
<evidence type="ECO:0000313" key="1">
    <source>
        <dbReference type="EnsemblPlants" id="QL10p013384:mrna"/>
    </source>
</evidence>
<accession>A0A7N2MNW3</accession>
<dbReference type="EnsemblPlants" id="QL10p013384:mrna">
    <property type="protein sequence ID" value="QL10p013384:mrna"/>
    <property type="gene ID" value="QL10p013384"/>
</dbReference>
<proteinExistence type="predicted"/>
<keyword evidence="2" id="KW-1185">Reference proteome</keyword>
<dbReference type="Gramene" id="QL10p013384:mrna">
    <property type="protein sequence ID" value="QL10p013384:mrna"/>
    <property type="gene ID" value="QL10p013384"/>
</dbReference>
<reference evidence="1" key="2">
    <citation type="submission" date="2021-01" db="UniProtKB">
        <authorList>
            <consortium name="EnsemblPlants"/>
        </authorList>
    </citation>
    <scope>IDENTIFICATION</scope>
</reference>
<name>A0A7N2MNW3_QUELO</name>
<dbReference type="InParanoid" id="A0A7N2MNW3"/>
<reference evidence="1 2" key="1">
    <citation type="journal article" date="2016" name="G3 (Bethesda)">
        <title>First Draft Assembly and Annotation of the Genome of a California Endemic Oak Quercus lobata Nee (Fagaceae).</title>
        <authorList>
            <person name="Sork V.L."/>
            <person name="Fitz-Gibbon S.T."/>
            <person name="Puiu D."/>
            <person name="Crepeau M."/>
            <person name="Gugger P.F."/>
            <person name="Sherman R."/>
            <person name="Stevens K."/>
            <person name="Langley C.H."/>
            <person name="Pellegrini M."/>
            <person name="Salzberg S.L."/>
        </authorList>
    </citation>
    <scope>NUCLEOTIDE SEQUENCE [LARGE SCALE GENOMIC DNA]</scope>
    <source>
        <strain evidence="1 2">cv. SW786</strain>
    </source>
</reference>
<sequence length="94" mass="10167">MGMASASVGGEQKRCELQWKFVIAGLGLLTYVDFTEVELGSKPKPLINSDEAVSSTDRLKAFISIAFYGPLKSLKTAAIEVVKLISEALVYVLN</sequence>
<evidence type="ECO:0000313" key="2">
    <source>
        <dbReference type="Proteomes" id="UP000594261"/>
    </source>
</evidence>
<dbReference type="AlphaFoldDB" id="A0A7N2MNW3"/>